<keyword evidence="1" id="KW-0489">Methyltransferase</keyword>
<dbReference type="SUPFAM" id="SSF53335">
    <property type="entry name" value="S-adenosyl-L-methionine-dependent methyltransferases"/>
    <property type="match status" value="1"/>
</dbReference>
<protein>
    <recommendedName>
        <fullName evidence="6">U6 small nuclear RNA (adenine-(43)-N(6))-methyltransferase</fullName>
    </recommendedName>
</protein>
<evidence type="ECO:0000313" key="4">
    <source>
        <dbReference type="EMBL" id="RWA04520.1"/>
    </source>
</evidence>
<sequence>MERTHITPSRKRRYSGEQNKRTLGRGGDDGDDDDDDNNSYATLGEGNTARRKSTPIGSNDENTTVPRPCEPSQPAHKIEMGGRDEEYFRSLYSTEPDFYHLGLKYPEFGAMLRDGAHLDFTDPAAVVQLTKTLLREDFGLHIQLPPDRLCPPVPNRHNYILWLKDLLDSTSSSYSQGHEPERRVTGLDIGTGASSIYPLLGCVQRPTWHFIATDIDADSLASARANIRRNHLESRIRIVDRTAPDPLIPLDDLDIETIDFAMVNPPFYASDAELLDLAAQKAQPPHSACTGAPIEMVCEGGEVRFVERMISESLVLKDRVQWYTAMLGKQSSIDILVDTLKKHGVNNFAITTFIQGSRTRRWALGWSFLTRRPSLGASRGCGSFATKRMLPPITAITISGPAIEIHTNPIPSLQKALCDAAESLDLRSWVWDEQRLYGVGFADGNVWSRAYRRRKAEEVVVKHETTAPPRDVAACVFGFSVSIQPDHPDQPRGSPTVILRWLQGDDESLFESFSGVIRRCLRAGATRPV</sequence>
<dbReference type="GO" id="GO:0005634">
    <property type="term" value="C:nucleus"/>
    <property type="evidence" value="ECO:0007669"/>
    <property type="project" value="TreeGrafter"/>
</dbReference>
<evidence type="ECO:0000313" key="5">
    <source>
        <dbReference type="Proteomes" id="UP000286045"/>
    </source>
</evidence>
<organism evidence="4 5">
    <name type="scientific">Xylaria grammica</name>
    <dbReference type="NCBI Taxonomy" id="363999"/>
    <lineage>
        <taxon>Eukaryota</taxon>
        <taxon>Fungi</taxon>
        <taxon>Dikarya</taxon>
        <taxon>Ascomycota</taxon>
        <taxon>Pezizomycotina</taxon>
        <taxon>Sordariomycetes</taxon>
        <taxon>Xylariomycetidae</taxon>
        <taxon>Xylariales</taxon>
        <taxon>Xylariaceae</taxon>
        <taxon>Xylaria</taxon>
    </lineage>
</organism>
<dbReference type="GO" id="GO:0008168">
    <property type="term" value="F:methyltransferase activity"/>
    <property type="evidence" value="ECO:0007669"/>
    <property type="project" value="UniProtKB-KW"/>
</dbReference>
<keyword evidence="2" id="KW-0808">Transferase</keyword>
<dbReference type="EMBL" id="RYZI01000555">
    <property type="protein sequence ID" value="RWA04520.1"/>
    <property type="molecule type" value="Genomic_DNA"/>
</dbReference>
<evidence type="ECO:0000256" key="3">
    <source>
        <dbReference type="SAM" id="MobiDB-lite"/>
    </source>
</evidence>
<name>A0A439CQV1_9PEZI</name>
<keyword evidence="5" id="KW-1185">Reference proteome</keyword>
<dbReference type="PANTHER" id="PTHR13393:SF0">
    <property type="entry name" value="RNA N6-ADENOSINE-METHYLTRANSFERASE METTL16"/>
    <property type="match status" value="1"/>
</dbReference>
<dbReference type="AlphaFoldDB" id="A0A439CQV1"/>
<dbReference type="Pfam" id="PF05971">
    <property type="entry name" value="Methyltransf_10"/>
    <property type="match status" value="1"/>
</dbReference>
<comment type="caution">
    <text evidence="4">The sequence shown here is derived from an EMBL/GenBank/DDBJ whole genome shotgun (WGS) entry which is preliminary data.</text>
</comment>
<proteinExistence type="predicted"/>
<evidence type="ECO:0008006" key="6">
    <source>
        <dbReference type="Google" id="ProtNLM"/>
    </source>
</evidence>
<dbReference type="Proteomes" id="UP000286045">
    <property type="component" value="Unassembled WGS sequence"/>
</dbReference>
<evidence type="ECO:0000256" key="2">
    <source>
        <dbReference type="ARBA" id="ARBA00022679"/>
    </source>
</evidence>
<dbReference type="InterPro" id="IPR010286">
    <property type="entry name" value="METTL16/RlmF"/>
</dbReference>
<dbReference type="STRING" id="363999.A0A439CQV1"/>
<dbReference type="PANTHER" id="PTHR13393">
    <property type="entry name" value="SAM-DEPENDENT METHYLTRANSFERASE"/>
    <property type="match status" value="1"/>
</dbReference>
<evidence type="ECO:0000256" key="1">
    <source>
        <dbReference type="ARBA" id="ARBA00022603"/>
    </source>
</evidence>
<feature type="compositionally biased region" description="Polar residues" evidence="3">
    <location>
        <begin position="55"/>
        <end position="65"/>
    </location>
</feature>
<feature type="region of interest" description="Disordered" evidence="3">
    <location>
        <begin position="1"/>
        <end position="81"/>
    </location>
</feature>
<dbReference type="GO" id="GO:0070475">
    <property type="term" value="P:rRNA base methylation"/>
    <property type="evidence" value="ECO:0007669"/>
    <property type="project" value="TreeGrafter"/>
</dbReference>
<dbReference type="Gene3D" id="3.40.50.150">
    <property type="entry name" value="Vaccinia Virus protein VP39"/>
    <property type="match status" value="1"/>
</dbReference>
<dbReference type="CDD" id="cd02440">
    <property type="entry name" value="AdoMet_MTases"/>
    <property type="match status" value="1"/>
</dbReference>
<reference evidence="4 5" key="1">
    <citation type="submission" date="2018-12" db="EMBL/GenBank/DDBJ databases">
        <title>Draft genome sequence of Xylaria grammica IHI A82.</title>
        <authorList>
            <person name="Buettner E."/>
            <person name="Kellner H."/>
        </authorList>
    </citation>
    <scope>NUCLEOTIDE SEQUENCE [LARGE SCALE GENOMIC DNA]</scope>
    <source>
        <strain evidence="4 5">IHI A82</strain>
    </source>
</reference>
<accession>A0A439CQV1</accession>
<dbReference type="InterPro" id="IPR029063">
    <property type="entry name" value="SAM-dependent_MTases_sf"/>
</dbReference>
<gene>
    <name evidence="4" type="ORF">EKO27_g10584</name>
</gene>